<feature type="compositionally biased region" description="Polar residues" evidence="1">
    <location>
        <begin position="192"/>
        <end position="206"/>
    </location>
</feature>
<feature type="compositionally biased region" description="Low complexity" evidence="1">
    <location>
        <begin position="237"/>
        <end position="251"/>
    </location>
</feature>
<proteinExistence type="predicted"/>
<feature type="compositionally biased region" description="Low complexity" evidence="1">
    <location>
        <begin position="167"/>
        <end position="184"/>
    </location>
</feature>
<reference evidence="2 3" key="1">
    <citation type="journal article" date="2016" name="Mol. Biol. Evol.">
        <title>Comparative Genomics of Early-Diverging Mushroom-Forming Fungi Provides Insights into the Origins of Lignocellulose Decay Capabilities.</title>
        <authorList>
            <person name="Nagy L.G."/>
            <person name="Riley R."/>
            <person name="Tritt A."/>
            <person name="Adam C."/>
            <person name="Daum C."/>
            <person name="Floudas D."/>
            <person name="Sun H."/>
            <person name="Yadav J.S."/>
            <person name="Pangilinan J."/>
            <person name="Larsson K.H."/>
            <person name="Matsuura K."/>
            <person name="Barry K."/>
            <person name="Labutti K."/>
            <person name="Kuo R."/>
            <person name="Ohm R.A."/>
            <person name="Bhattacharya S.S."/>
            <person name="Shirouzu T."/>
            <person name="Yoshinaga Y."/>
            <person name="Martin F.M."/>
            <person name="Grigoriev I.V."/>
            <person name="Hibbett D.S."/>
        </authorList>
    </citation>
    <scope>NUCLEOTIDE SEQUENCE [LARGE SCALE GENOMIC DNA]</scope>
    <source>
        <strain evidence="2 3">CBS 109695</strain>
    </source>
</reference>
<feature type="compositionally biased region" description="Polar residues" evidence="1">
    <location>
        <begin position="301"/>
        <end position="315"/>
    </location>
</feature>
<dbReference type="OrthoDB" id="3364736at2759"/>
<feature type="compositionally biased region" description="Polar residues" evidence="1">
    <location>
        <begin position="273"/>
        <end position="282"/>
    </location>
</feature>
<keyword evidence="3" id="KW-1185">Reference proteome</keyword>
<evidence type="ECO:0000313" key="2">
    <source>
        <dbReference type="EMBL" id="KZP22373.1"/>
    </source>
</evidence>
<dbReference type="AlphaFoldDB" id="A0A166KY45"/>
<organism evidence="2 3">
    <name type="scientific">Athelia psychrophila</name>
    <dbReference type="NCBI Taxonomy" id="1759441"/>
    <lineage>
        <taxon>Eukaryota</taxon>
        <taxon>Fungi</taxon>
        <taxon>Dikarya</taxon>
        <taxon>Basidiomycota</taxon>
        <taxon>Agaricomycotina</taxon>
        <taxon>Agaricomycetes</taxon>
        <taxon>Agaricomycetidae</taxon>
        <taxon>Atheliales</taxon>
        <taxon>Atheliaceae</taxon>
        <taxon>Athelia</taxon>
    </lineage>
</organism>
<dbReference type="Proteomes" id="UP000076532">
    <property type="component" value="Unassembled WGS sequence"/>
</dbReference>
<feature type="region of interest" description="Disordered" evidence="1">
    <location>
        <begin position="167"/>
        <end position="315"/>
    </location>
</feature>
<evidence type="ECO:0000313" key="3">
    <source>
        <dbReference type="Proteomes" id="UP000076532"/>
    </source>
</evidence>
<accession>A0A166KY45</accession>
<feature type="compositionally biased region" description="Low complexity" evidence="1">
    <location>
        <begin position="207"/>
        <end position="225"/>
    </location>
</feature>
<gene>
    <name evidence="2" type="ORF">FIBSPDRAFT_1043634</name>
</gene>
<protein>
    <submittedName>
        <fullName evidence="2">Uncharacterized protein</fullName>
    </submittedName>
</protein>
<name>A0A166KY45_9AGAM</name>
<sequence length="362" mass="39491">MSQRTTTASTTHSLLKYSKSSGANDQASEWEHFTNPTIKSVLDVQKSSTGDFTLFRLRIMWVMSKEHNSMVTNGQEVTFEDLDMLSFSSLLSSHVQTAHAHGLPLRAVYRDNTVGIRYLHPLMDQQNVSPSFRRFQLTFESRKAAEQFVDAIKFVCPCKLHEPARSTTIRTPTTRTQTLAPPQTVHTPIRSPLSTITPESRVSTAPSSPLNRQSSSSVHLSSFSSPAATSGLHLPFSSPAASSPRPSAAANAPPPSSPLNPHGAAAPLHQDLSLPSSSQPYVTSDPSSMPPPAAPSRKSSEINSNPTDTSGSLFDSLQDLCQLPRSELEQLVAQIVNDESFPELLEKLDGLWRVKGALERRP</sequence>
<dbReference type="EMBL" id="KV417540">
    <property type="protein sequence ID" value="KZP22373.1"/>
    <property type="molecule type" value="Genomic_DNA"/>
</dbReference>
<evidence type="ECO:0000256" key="1">
    <source>
        <dbReference type="SAM" id="MobiDB-lite"/>
    </source>
</evidence>